<accession>A0ABT1GCK4</accession>
<keyword evidence="4" id="KW-1185">Reference proteome</keyword>
<keyword evidence="2" id="KW-0732">Signal</keyword>
<dbReference type="PIRSF" id="PIRSF016481">
    <property type="entry name" value="Pilus_assembly_PilP"/>
    <property type="match status" value="1"/>
</dbReference>
<name>A0ABT1GCK4_9GAMM</name>
<comment type="caution">
    <text evidence="3">The sequence shown here is derived from an EMBL/GenBank/DDBJ whole genome shotgun (WGS) entry which is preliminary data.</text>
</comment>
<evidence type="ECO:0000313" key="3">
    <source>
        <dbReference type="EMBL" id="MCP1728003.1"/>
    </source>
</evidence>
<feature type="compositionally biased region" description="Basic and acidic residues" evidence="1">
    <location>
        <begin position="70"/>
        <end position="82"/>
    </location>
</feature>
<gene>
    <name evidence="3" type="ORF">J2T60_002003</name>
</gene>
<dbReference type="PROSITE" id="PS51257">
    <property type="entry name" value="PROKAR_LIPOPROTEIN"/>
    <property type="match status" value="1"/>
</dbReference>
<organism evidence="3 4">
    <name type="scientific">Natronospira proteinivora</name>
    <dbReference type="NCBI Taxonomy" id="1807133"/>
    <lineage>
        <taxon>Bacteria</taxon>
        <taxon>Pseudomonadati</taxon>
        <taxon>Pseudomonadota</taxon>
        <taxon>Gammaproteobacteria</taxon>
        <taxon>Natronospirales</taxon>
        <taxon>Natronospiraceae</taxon>
        <taxon>Natronospira</taxon>
    </lineage>
</organism>
<feature type="region of interest" description="Disordered" evidence="1">
    <location>
        <begin position="69"/>
        <end position="95"/>
    </location>
</feature>
<dbReference type="RefSeq" id="WP_253449270.1">
    <property type="nucleotide sequence ID" value="NZ_JALJYF010000002.1"/>
</dbReference>
<dbReference type="Proteomes" id="UP001523550">
    <property type="component" value="Unassembled WGS sequence"/>
</dbReference>
<feature type="signal peptide" evidence="2">
    <location>
        <begin position="1"/>
        <end position="26"/>
    </location>
</feature>
<dbReference type="InterPro" id="IPR007446">
    <property type="entry name" value="PilP"/>
</dbReference>
<dbReference type="Gene3D" id="2.30.30.830">
    <property type="match status" value="1"/>
</dbReference>
<evidence type="ECO:0000313" key="4">
    <source>
        <dbReference type="Proteomes" id="UP001523550"/>
    </source>
</evidence>
<feature type="chain" id="PRO_5047410924" evidence="2">
    <location>
        <begin position="27"/>
        <end position="180"/>
    </location>
</feature>
<sequence length="180" mass="19920">MTAIPKRPLRPAHALLLACSALLLVACEQDMSDLEDYIDDVNARPGGEIDPIPQIETYEGFSYSVMGERSPFEPDARLRPETDVADGDGPTPDFDRRQEYLEQYPLDSLRMQGTLEMAGSLFAIIQDPEGTVHRVTIGNHIGQNHGEIVSINETRVTLKELVPDGGGGWNERESRISLSE</sequence>
<evidence type="ECO:0000256" key="2">
    <source>
        <dbReference type="SAM" id="SignalP"/>
    </source>
</evidence>
<dbReference type="EMBL" id="JALJYF010000002">
    <property type="protein sequence ID" value="MCP1728003.1"/>
    <property type="molecule type" value="Genomic_DNA"/>
</dbReference>
<evidence type="ECO:0000256" key="1">
    <source>
        <dbReference type="SAM" id="MobiDB-lite"/>
    </source>
</evidence>
<reference evidence="3 4" key="1">
    <citation type="submission" date="2022-03" db="EMBL/GenBank/DDBJ databases">
        <title>Genomic Encyclopedia of Type Strains, Phase III (KMG-III): the genomes of soil and plant-associated and newly described type strains.</title>
        <authorList>
            <person name="Whitman W."/>
        </authorList>
    </citation>
    <scope>NUCLEOTIDE SEQUENCE [LARGE SCALE GENOMIC DNA]</scope>
    <source>
        <strain evidence="3 4">BSker1</strain>
    </source>
</reference>
<dbReference type="Pfam" id="PF04351">
    <property type="entry name" value="PilP"/>
    <property type="match status" value="1"/>
</dbReference>
<protein>
    <submittedName>
        <fullName evidence="3">Type IV pilus assembly protein PilP</fullName>
    </submittedName>
</protein>
<proteinExistence type="predicted"/>